<dbReference type="PANTHER" id="PTHR37947">
    <property type="entry name" value="BLL2462 PROTEIN"/>
    <property type="match status" value="1"/>
</dbReference>
<accession>A0A517SL38</accession>
<dbReference type="KEGG" id="ccos:Pan44_48920"/>
<keyword evidence="4" id="KW-1185">Reference proteome</keyword>
<keyword evidence="2" id="KW-0812">Transmembrane</keyword>
<keyword evidence="2" id="KW-0472">Membrane</keyword>
<evidence type="ECO:0000256" key="1">
    <source>
        <dbReference type="SAM" id="MobiDB-lite"/>
    </source>
</evidence>
<dbReference type="RefSeq" id="WP_145034248.1">
    <property type="nucleotide sequence ID" value="NZ_CP036271.1"/>
</dbReference>
<reference evidence="3 4" key="1">
    <citation type="submission" date="2019-02" db="EMBL/GenBank/DDBJ databases">
        <title>Deep-cultivation of Planctomycetes and their phenomic and genomic characterization uncovers novel biology.</title>
        <authorList>
            <person name="Wiegand S."/>
            <person name="Jogler M."/>
            <person name="Boedeker C."/>
            <person name="Pinto D."/>
            <person name="Vollmers J."/>
            <person name="Rivas-Marin E."/>
            <person name="Kohn T."/>
            <person name="Peeters S.H."/>
            <person name="Heuer A."/>
            <person name="Rast P."/>
            <person name="Oberbeckmann S."/>
            <person name="Bunk B."/>
            <person name="Jeske O."/>
            <person name="Meyerdierks A."/>
            <person name="Storesund J.E."/>
            <person name="Kallscheuer N."/>
            <person name="Luecker S."/>
            <person name="Lage O.M."/>
            <person name="Pohl T."/>
            <person name="Merkel B.J."/>
            <person name="Hornburger P."/>
            <person name="Mueller R.-W."/>
            <person name="Bruemmer F."/>
            <person name="Labrenz M."/>
            <person name="Spormann A.M."/>
            <person name="Op den Camp H."/>
            <person name="Overmann J."/>
            <person name="Amann R."/>
            <person name="Jetten M.S.M."/>
            <person name="Mascher T."/>
            <person name="Medema M.H."/>
            <person name="Devos D.P."/>
            <person name="Kaster A.-K."/>
            <person name="Ovreas L."/>
            <person name="Rohde M."/>
            <person name="Galperin M.Y."/>
            <person name="Jogler C."/>
        </authorList>
    </citation>
    <scope>NUCLEOTIDE SEQUENCE [LARGE SCALE GENOMIC DNA]</scope>
    <source>
        <strain evidence="3 4">Pan44</strain>
    </source>
</reference>
<dbReference type="Proteomes" id="UP000315700">
    <property type="component" value="Chromosome"/>
</dbReference>
<sequence>MSPLRWTWIQRLFGIDGTEIPAGAEVHLTWSNLPESWKVFVALLAAGCAIAAVLHMYRSDAARLPVRSRRLLAGLRISALVLLAVMALGPALGYSHRHVLEPTLVVLRDSSQSMAVADAARNPENRGAFPGSTGDVTRAQAINALLSPDEGALLIGLSSRGRLRVLDFAESVQPAGMETDDAGAEPPADGEQQADVSTVHPVTPTGIGTNLHRALAEALSERLSAGIVLFTDGQQTDRSSGKDELLALAQRAASRGTPIFVVGLGDPNRPRNVRVADVFAADRVWKDDPFELQGALESEGLGARMVQVELIEQRREDGSDQLGEGKVLETREVALPEAGGPTRLTFSHTSKEAGRFAYSLRVPPLEGESSSDDNRSTVPAEVKVIDDKARVLVVSGNPNWDYRFLRQILEREKSVDVSCWLQSLDEGRGQEGDTAITHLPRTREELFAYDVIVLLDPDPREFDEAWMDLLTEFVRDHSGGLLFMAGPSYTSRFLGGARTEKLREILPVRFGDLAAIDVESLLQSEDRDWPLGIVERSLDHPLMRFYPEINRSLDAWKLFPGIIWSYPVREAIPASTVLLEHTDPALNQLHGPRPLLVSGQFGSGRTIFAGFDGTWRWRQAGNNAEFFNRFWLQTIRFLVEGRSVEGKRRGTIETDRSRYEVGDRIVVVARLLDPTFKPLDAMQVSAVMETPSGEKVPVILRPTPDQPGRFEAIATARGTGRHLLRVEFEDASAGAKIETALSVSPPSLETARTWQDAELLKEIAAASQGAYFTAATARDLVDRIPDKRQTITVQGQPQPLWDTGLMLFLVATLLIVEWALRKRFKLL</sequence>
<dbReference type="EMBL" id="CP036271">
    <property type="protein sequence ID" value="QDT56832.1"/>
    <property type="molecule type" value="Genomic_DNA"/>
</dbReference>
<dbReference type="OrthoDB" id="252901at2"/>
<name>A0A517SL38_9PLAN</name>
<dbReference type="AlphaFoldDB" id="A0A517SL38"/>
<dbReference type="InterPro" id="IPR029062">
    <property type="entry name" value="Class_I_gatase-like"/>
</dbReference>
<feature type="transmembrane region" description="Helical" evidence="2">
    <location>
        <begin position="800"/>
        <end position="820"/>
    </location>
</feature>
<evidence type="ECO:0008006" key="5">
    <source>
        <dbReference type="Google" id="ProtNLM"/>
    </source>
</evidence>
<keyword evidence="2" id="KW-1133">Transmembrane helix</keyword>
<proteinExistence type="predicted"/>
<protein>
    <recommendedName>
        <fullName evidence="5">VWFA domain-containing protein</fullName>
    </recommendedName>
</protein>
<dbReference type="InParanoid" id="A0A517SL38"/>
<feature type="region of interest" description="Disordered" evidence="1">
    <location>
        <begin position="176"/>
        <end position="195"/>
    </location>
</feature>
<dbReference type="SUPFAM" id="SSF53300">
    <property type="entry name" value="vWA-like"/>
    <property type="match status" value="1"/>
</dbReference>
<gene>
    <name evidence="3" type="ORF">Pan44_48920</name>
</gene>
<dbReference type="PANTHER" id="PTHR37947:SF1">
    <property type="entry name" value="BLL2462 PROTEIN"/>
    <property type="match status" value="1"/>
</dbReference>
<evidence type="ECO:0000313" key="4">
    <source>
        <dbReference type="Proteomes" id="UP000315700"/>
    </source>
</evidence>
<feature type="transmembrane region" description="Helical" evidence="2">
    <location>
        <begin position="77"/>
        <end position="94"/>
    </location>
</feature>
<evidence type="ECO:0000256" key="2">
    <source>
        <dbReference type="SAM" id="Phobius"/>
    </source>
</evidence>
<dbReference type="Gene3D" id="3.40.50.410">
    <property type="entry name" value="von Willebrand factor, type A domain"/>
    <property type="match status" value="1"/>
</dbReference>
<dbReference type="Gene3D" id="3.40.50.880">
    <property type="match status" value="1"/>
</dbReference>
<organism evidence="3 4">
    <name type="scientific">Caulifigura coniformis</name>
    <dbReference type="NCBI Taxonomy" id="2527983"/>
    <lineage>
        <taxon>Bacteria</taxon>
        <taxon>Pseudomonadati</taxon>
        <taxon>Planctomycetota</taxon>
        <taxon>Planctomycetia</taxon>
        <taxon>Planctomycetales</taxon>
        <taxon>Planctomycetaceae</taxon>
        <taxon>Caulifigura</taxon>
    </lineage>
</organism>
<dbReference type="SUPFAM" id="SSF52317">
    <property type="entry name" value="Class I glutamine amidotransferase-like"/>
    <property type="match status" value="1"/>
</dbReference>
<feature type="transmembrane region" description="Helical" evidence="2">
    <location>
        <begin position="37"/>
        <end position="57"/>
    </location>
</feature>
<evidence type="ECO:0000313" key="3">
    <source>
        <dbReference type="EMBL" id="QDT56832.1"/>
    </source>
</evidence>
<dbReference type="InterPro" id="IPR036465">
    <property type="entry name" value="vWFA_dom_sf"/>
</dbReference>
<dbReference type="CDD" id="cd00198">
    <property type="entry name" value="vWFA"/>
    <property type="match status" value="1"/>
</dbReference>